<accession>A0A9X3F0M9</accession>
<name>A0A9X3F0M9_9BACT</name>
<proteinExistence type="predicted"/>
<evidence type="ECO:0000313" key="2">
    <source>
        <dbReference type="Proteomes" id="UP001150924"/>
    </source>
</evidence>
<comment type="caution">
    <text evidence="1">The sequence shown here is derived from an EMBL/GenBank/DDBJ whole genome shotgun (WGS) entry which is preliminary data.</text>
</comment>
<keyword evidence="2" id="KW-1185">Reference proteome</keyword>
<organism evidence="1 2">
    <name type="scientific">Nannocystis pusilla</name>
    <dbReference type="NCBI Taxonomy" id="889268"/>
    <lineage>
        <taxon>Bacteria</taxon>
        <taxon>Pseudomonadati</taxon>
        <taxon>Myxococcota</taxon>
        <taxon>Polyangia</taxon>
        <taxon>Nannocystales</taxon>
        <taxon>Nannocystaceae</taxon>
        <taxon>Nannocystis</taxon>
    </lineage>
</organism>
<evidence type="ECO:0000313" key="1">
    <source>
        <dbReference type="EMBL" id="MCY1013864.1"/>
    </source>
</evidence>
<protein>
    <submittedName>
        <fullName evidence="1">Uncharacterized protein</fullName>
    </submittedName>
</protein>
<gene>
    <name evidence="1" type="ORF">OV079_51735</name>
</gene>
<reference evidence="1" key="1">
    <citation type="submission" date="2022-11" db="EMBL/GenBank/DDBJ databases">
        <title>Minimal conservation of predation-associated metabolite biosynthetic gene clusters underscores biosynthetic potential of Myxococcota including descriptions for ten novel species: Archangium lansinium sp. nov., Myxococcus landrumus sp. nov., Nannocystis bai.</title>
        <authorList>
            <person name="Ahearne A."/>
            <person name="Stevens C."/>
            <person name="Phillips K."/>
        </authorList>
    </citation>
    <scope>NUCLEOTIDE SEQUENCE</scope>
    <source>
        <strain evidence="1">Na p29</strain>
    </source>
</reference>
<dbReference type="AlphaFoldDB" id="A0A9X3F0M9"/>
<dbReference type="Proteomes" id="UP001150924">
    <property type="component" value="Unassembled WGS sequence"/>
</dbReference>
<dbReference type="EMBL" id="JAPNKE010000002">
    <property type="protein sequence ID" value="MCY1013864.1"/>
    <property type="molecule type" value="Genomic_DNA"/>
</dbReference>
<sequence length="141" mass="14245">MLEASFMPPRAPAGVPRQARVLGDAGVLRAAGRELLGEGAGRDEAVAVAGAAAGEADGVQHAVAVERVVALERRDQRVLGVAHVEAGEVVRDGAGDDVEVVGVPLVQLGPPGAAAVRVRVGLREERGPGAVDRGFHAASPT</sequence>